<dbReference type="Pfam" id="PF09523">
    <property type="entry name" value="DUF2390"/>
    <property type="match status" value="1"/>
</dbReference>
<protein>
    <submittedName>
        <fullName evidence="1">TIGR02444 family protein</fullName>
    </submittedName>
</protein>
<keyword evidence="2" id="KW-1185">Reference proteome</keyword>
<reference evidence="1 2" key="1">
    <citation type="submission" date="2017-12" db="EMBL/GenBank/DDBJ databases">
        <authorList>
            <person name="Hurst M.R.H."/>
        </authorList>
    </citation>
    <scope>NUCLEOTIDE SEQUENCE [LARGE SCALE GENOMIC DNA]</scope>
    <source>
        <strain evidence="1 2">SY-3-19</strain>
    </source>
</reference>
<dbReference type="Proteomes" id="UP000239504">
    <property type="component" value="Unassembled WGS sequence"/>
</dbReference>
<evidence type="ECO:0000313" key="1">
    <source>
        <dbReference type="EMBL" id="PQA87519.1"/>
    </source>
</evidence>
<dbReference type="AlphaFoldDB" id="A0A2S7K4U7"/>
<organism evidence="1 2">
    <name type="scientific">Hyphococcus luteus</name>
    <dbReference type="NCBI Taxonomy" id="2058213"/>
    <lineage>
        <taxon>Bacteria</taxon>
        <taxon>Pseudomonadati</taxon>
        <taxon>Pseudomonadota</taxon>
        <taxon>Alphaproteobacteria</taxon>
        <taxon>Parvularculales</taxon>
        <taxon>Parvularculaceae</taxon>
        <taxon>Hyphococcus</taxon>
    </lineage>
</organism>
<dbReference type="EMBL" id="PJCH01000007">
    <property type="protein sequence ID" value="PQA87519.1"/>
    <property type="molecule type" value="Genomic_DNA"/>
</dbReference>
<dbReference type="NCBIfam" id="TIGR02444">
    <property type="entry name" value="TIGR02444 family protein"/>
    <property type="match status" value="1"/>
</dbReference>
<evidence type="ECO:0000313" key="2">
    <source>
        <dbReference type="Proteomes" id="UP000239504"/>
    </source>
</evidence>
<dbReference type="OrthoDB" id="7875767at2"/>
<gene>
    <name evidence="1" type="ORF">CW354_12010</name>
</gene>
<sequence>MSKVRGNAFWQWSNDAYEMPGAKNRLIYMQDDFGFDVNLTLWCCWRASEGETLGKDALKEAEKAVSDWSEGVIEPLREARRNAKDGPPGLYEQIKAAELEAEHREQDILYGLSRPGTPIGREDMLDAARNNLALYASLIDAPRRSGFTTTLLRDLADHIFPASSAGKS</sequence>
<name>A0A2S7K4U7_9PROT</name>
<dbReference type="RefSeq" id="WP_104830336.1">
    <property type="nucleotide sequence ID" value="NZ_PJCH01000007.1"/>
</dbReference>
<accession>A0A2S7K4U7</accession>
<dbReference type="InterPro" id="IPR012659">
    <property type="entry name" value="CHP02444"/>
</dbReference>
<comment type="caution">
    <text evidence="1">The sequence shown here is derived from an EMBL/GenBank/DDBJ whole genome shotgun (WGS) entry which is preliminary data.</text>
</comment>
<proteinExistence type="predicted"/>